<dbReference type="AlphaFoldDB" id="A0A328BRC2"/>
<name>A0A328BRC2_9BACT</name>
<dbReference type="PROSITE" id="PS50110">
    <property type="entry name" value="RESPONSE_REGULATORY"/>
    <property type="match status" value="1"/>
</dbReference>
<gene>
    <name evidence="3" type="ORF">DLM85_02705</name>
</gene>
<organism evidence="3 4">
    <name type="scientific">Hymenobacter edaphi</name>
    <dbReference type="NCBI Taxonomy" id="2211146"/>
    <lineage>
        <taxon>Bacteria</taxon>
        <taxon>Pseudomonadati</taxon>
        <taxon>Bacteroidota</taxon>
        <taxon>Cytophagia</taxon>
        <taxon>Cytophagales</taxon>
        <taxon>Hymenobacteraceae</taxon>
        <taxon>Hymenobacter</taxon>
    </lineage>
</organism>
<dbReference type="EMBL" id="QHKM01000001">
    <property type="protein sequence ID" value="RAK69782.1"/>
    <property type="molecule type" value="Genomic_DNA"/>
</dbReference>
<reference evidence="4" key="1">
    <citation type="submission" date="2018-05" db="EMBL/GenBank/DDBJ databases">
        <authorList>
            <person name="Nie L."/>
        </authorList>
    </citation>
    <scope>NUCLEOTIDE SEQUENCE [LARGE SCALE GENOMIC DNA]</scope>
    <source>
        <strain evidence="4">NL</strain>
    </source>
</reference>
<dbReference type="Proteomes" id="UP000248553">
    <property type="component" value="Unassembled WGS sequence"/>
</dbReference>
<proteinExistence type="predicted"/>
<evidence type="ECO:0000259" key="2">
    <source>
        <dbReference type="PROSITE" id="PS50110"/>
    </source>
</evidence>
<dbReference type="PANTHER" id="PTHR44520:SF2">
    <property type="entry name" value="RESPONSE REGULATOR RCP1"/>
    <property type="match status" value="1"/>
</dbReference>
<evidence type="ECO:0000313" key="3">
    <source>
        <dbReference type="EMBL" id="RAK69782.1"/>
    </source>
</evidence>
<evidence type="ECO:0000313" key="4">
    <source>
        <dbReference type="Proteomes" id="UP000248553"/>
    </source>
</evidence>
<dbReference type="Gene3D" id="3.40.50.2300">
    <property type="match status" value="1"/>
</dbReference>
<dbReference type="Pfam" id="PF00072">
    <property type="entry name" value="Response_reg"/>
    <property type="match status" value="1"/>
</dbReference>
<keyword evidence="1" id="KW-0597">Phosphoprotein</keyword>
<dbReference type="InterPro" id="IPR001789">
    <property type="entry name" value="Sig_transdc_resp-reg_receiver"/>
</dbReference>
<comment type="caution">
    <text evidence="3">The sequence shown here is derived from an EMBL/GenBank/DDBJ whole genome shotgun (WGS) entry which is preliminary data.</text>
</comment>
<dbReference type="GO" id="GO:0000160">
    <property type="term" value="P:phosphorelay signal transduction system"/>
    <property type="evidence" value="ECO:0007669"/>
    <property type="project" value="InterPro"/>
</dbReference>
<dbReference type="PANTHER" id="PTHR44520">
    <property type="entry name" value="RESPONSE REGULATOR RCP1-RELATED"/>
    <property type="match status" value="1"/>
</dbReference>
<dbReference type="InterPro" id="IPR011006">
    <property type="entry name" value="CheY-like_superfamily"/>
</dbReference>
<keyword evidence="4" id="KW-1185">Reference proteome</keyword>
<dbReference type="RefSeq" id="WP_111476518.1">
    <property type="nucleotide sequence ID" value="NZ_QHKM01000001.1"/>
</dbReference>
<accession>A0A328BRC2</accession>
<dbReference type="SMART" id="SM00448">
    <property type="entry name" value="REC"/>
    <property type="match status" value="1"/>
</dbReference>
<dbReference type="InterPro" id="IPR052893">
    <property type="entry name" value="TCS_response_regulator"/>
</dbReference>
<evidence type="ECO:0000256" key="1">
    <source>
        <dbReference type="PROSITE-ProRule" id="PRU00169"/>
    </source>
</evidence>
<protein>
    <submittedName>
        <fullName evidence="3">Response regulator</fullName>
    </submittedName>
</protein>
<sequence length="141" mass="15614">MPHLSSILLVDDDPTTNFLNQLLLRRMAVADELRVAENGADALRLLGQPAPAGPVNPAPALILLDVNMPVMNGIEFLQAWQQLPATRRQGTVVVVLTTSLHERDMQQMQRLPVTTVVDKPLTEAKVHAILDQYFRQHVPGI</sequence>
<feature type="domain" description="Response regulatory" evidence="2">
    <location>
        <begin position="6"/>
        <end position="134"/>
    </location>
</feature>
<dbReference type="SUPFAM" id="SSF52172">
    <property type="entry name" value="CheY-like"/>
    <property type="match status" value="1"/>
</dbReference>
<feature type="modified residue" description="4-aspartylphosphate" evidence="1">
    <location>
        <position position="65"/>
    </location>
</feature>
<dbReference type="OrthoDB" id="1524091at2"/>